<dbReference type="AlphaFoldDB" id="A0A0B5CZV0"/>
<protein>
    <recommendedName>
        <fullName evidence="3">Oxidoreductase</fullName>
    </recommendedName>
</protein>
<organism evidence="1 2">
    <name type="scientific">Corynebacterium humireducens NBRC 106098 = DSM 45392</name>
    <dbReference type="NCBI Taxonomy" id="1223515"/>
    <lineage>
        <taxon>Bacteria</taxon>
        <taxon>Bacillati</taxon>
        <taxon>Actinomycetota</taxon>
        <taxon>Actinomycetes</taxon>
        <taxon>Mycobacteriales</taxon>
        <taxon>Corynebacteriaceae</taxon>
        <taxon>Corynebacterium</taxon>
    </lineage>
</organism>
<dbReference type="RefSeq" id="WP_040084700.1">
    <property type="nucleotide sequence ID" value="NZ_BCSU01000008.1"/>
</dbReference>
<gene>
    <name evidence="1" type="ORF">B842_01070</name>
</gene>
<dbReference type="STRING" id="1223515.B842_01070"/>
<evidence type="ECO:0000313" key="1">
    <source>
        <dbReference type="EMBL" id="AJE32070.1"/>
    </source>
</evidence>
<evidence type="ECO:0000313" key="2">
    <source>
        <dbReference type="Proteomes" id="UP000031524"/>
    </source>
</evidence>
<proteinExistence type="predicted"/>
<dbReference type="KEGG" id="chm:B842_01070"/>
<sequence length="231" mass="23946">MSAAAPLQPLLRLGEVAALADQARAAVAAVHRRPVSLRRADVTGSESVLRGARTSALLDDPTIRLGDEPVGVLGSSISVSSMLAPESLQASARVFSRAPLQILARMAVGAGGTGRPEGSPERLQRLAALISSGTAHDVLLPQVVHAEILAHELLGERSGLVARAAARLTAVTTGLDPRGLAVPETYLLRHRAGYLAATQAWAAGSAVEFLELSLRSWIAGAEEAEAIARAL</sequence>
<dbReference type="HOGENOM" id="CLU_058793_0_0_11"/>
<accession>A0A0B5CZV0</accession>
<dbReference type="Proteomes" id="UP000031524">
    <property type="component" value="Chromosome"/>
</dbReference>
<name>A0A0B5CZV0_9CORY</name>
<keyword evidence="2" id="KW-1185">Reference proteome</keyword>
<evidence type="ECO:0008006" key="3">
    <source>
        <dbReference type="Google" id="ProtNLM"/>
    </source>
</evidence>
<reference evidence="1 2" key="1">
    <citation type="submission" date="2013-04" db="EMBL/GenBank/DDBJ databases">
        <title>Complete genome sequence of Corynebacterium humireducens DSM 45392(T), isolated from a wastewater-fed microbial fuel cell.</title>
        <authorList>
            <person name="Ruckert C."/>
            <person name="Albersmeier A."/>
            <person name="Kalinowski J."/>
        </authorList>
    </citation>
    <scope>NUCLEOTIDE SEQUENCE [LARGE SCALE GENOMIC DNA]</scope>
    <source>
        <strain evidence="2">MFC-5</strain>
    </source>
</reference>
<dbReference type="EMBL" id="CP005286">
    <property type="protein sequence ID" value="AJE32070.1"/>
    <property type="molecule type" value="Genomic_DNA"/>
</dbReference>